<dbReference type="AlphaFoldDB" id="A0AAE0S2C9"/>
<proteinExistence type="predicted"/>
<name>A0AAE0S2C9_9BIVA</name>
<keyword evidence="3" id="KW-1185">Reference proteome</keyword>
<dbReference type="Proteomes" id="UP001195483">
    <property type="component" value="Unassembled WGS sequence"/>
</dbReference>
<gene>
    <name evidence="2" type="ORF">CHS0354_033749</name>
</gene>
<organism evidence="2 3">
    <name type="scientific">Potamilus streckersoni</name>
    <dbReference type="NCBI Taxonomy" id="2493646"/>
    <lineage>
        <taxon>Eukaryota</taxon>
        <taxon>Metazoa</taxon>
        <taxon>Spiralia</taxon>
        <taxon>Lophotrochozoa</taxon>
        <taxon>Mollusca</taxon>
        <taxon>Bivalvia</taxon>
        <taxon>Autobranchia</taxon>
        <taxon>Heteroconchia</taxon>
        <taxon>Palaeoheterodonta</taxon>
        <taxon>Unionida</taxon>
        <taxon>Unionoidea</taxon>
        <taxon>Unionidae</taxon>
        <taxon>Ambleminae</taxon>
        <taxon>Lampsilini</taxon>
        <taxon>Potamilus</taxon>
    </lineage>
</organism>
<feature type="region of interest" description="Disordered" evidence="1">
    <location>
        <begin position="129"/>
        <end position="160"/>
    </location>
</feature>
<feature type="compositionally biased region" description="Acidic residues" evidence="1">
    <location>
        <begin position="140"/>
        <end position="150"/>
    </location>
</feature>
<protein>
    <submittedName>
        <fullName evidence="2">Uncharacterized protein</fullName>
    </submittedName>
</protein>
<reference evidence="2" key="3">
    <citation type="submission" date="2023-05" db="EMBL/GenBank/DDBJ databases">
        <authorList>
            <person name="Smith C.H."/>
        </authorList>
    </citation>
    <scope>NUCLEOTIDE SEQUENCE</scope>
    <source>
        <strain evidence="2">CHS0354</strain>
        <tissue evidence="2">Mantle</tissue>
    </source>
</reference>
<sequence>MQHCRTKSGAKMVTGYCRPFKALGKKQAEAKRKTLLLTWDISIEGVDLNNEELGDYGLLPKPGEAEDSNTTANVFNNVSGLPEPTSISTQTTTRQHHMKDVEAQMDITILETTSAPEQAKTLNELEAMRETEDTIHDTQDTEEEVDDMDDERDKFTQRYT</sequence>
<feature type="compositionally biased region" description="Basic and acidic residues" evidence="1">
    <location>
        <begin position="129"/>
        <end position="139"/>
    </location>
</feature>
<evidence type="ECO:0000313" key="3">
    <source>
        <dbReference type="Proteomes" id="UP001195483"/>
    </source>
</evidence>
<feature type="compositionally biased region" description="Polar residues" evidence="1">
    <location>
        <begin position="76"/>
        <end position="93"/>
    </location>
</feature>
<comment type="caution">
    <text evidence="2">The sequence shown here is derived from an EMBL/GenBank/DDBJ whole genome shotgun (WGS) entry which is preliminary data.</text>
</comment>
<evidence type="ECO:0000313" key="2">
    <source>
        <dbReference type="EMBL" id="KAK3583955.1"/>
    </source>
</evidence>
<dbReference type="EMBL" id="JAEAOA010001970">
    <property type="protein sequence ID" value="KAK3583955.1"/>
    <property type="molecule type" value="Genomic_DNA"/>
</dbReference>
<feature type="region of interest" description="Disordered" evidence="1">
    <location>
        <begin position="76"/>
        <end position="96"/>
    </location>
</feature>
<accession>A0AAE0S2C9</accession>
<feature type="compositionally biased region" description="Basic and acidic residues" evidence="1">
    <location>
        <begin position="151"/>
        <end position="160"/>
    </location>
</feature>
<reference evidence="2" key="1">
    <citation type="journal article" date="2021" name="Genome Biol. Evol.">
        <title>A High-Quality Reference Genome for a Parasitic Bivalve with Doubly Uniparental Inheritance (Bivalvia: Unionida).</title>
        <authorList>
            <person name="Smith C.H."/>
        </authorList>
    </citation>
    <scope>NUCLEOTIDE SEQUENCE</scope>
    <source>
        <strain evidence="2">CHS0354</strain>
    </source>
</reference>
<evidence type="ECO:0000256" key="1">
    <source>
        <dbReference type="SAM" id="MobiDB-lite"/>
    </source>
</evidence>
<reference evidence="2" key="2">
    <citation type="journal article" date="2021" name="Genome Biol. Evol.">
        <title>Developing a high-quality reference genome for a parasitic bivalve with doubly uniparental inheritance (Bivalvia: Unionida).</title>
        <authorList>
            <person name="Smith C.H."/>
        </authorList>
    </citation>
    <scope>NUCLEOTIDE SEQUENCE</scope>
    <source>
        <strain evidence="2">CHS0354</strain>
        <tissue evidence="2">Mantle</tissue>
    </source>
</reference>